<sequence>MKIEKWLPLGSVVILKNGSKPLMIFGRKQINVKTQKEFDYVGCLWPEGNIASDFNFFFNNEDIEKILFRGFENEVEIEFRKMLK</sequence>
<dbReference type="Proteomes" id="UP000196803">
    <property type="component" value="Unassembled WGS sequence"/>
</dbReference>
<dbReference type="RefSeq" id="WP_013289825.1">
    <property type="nucleotide sequence ID" value="NZ_FUZJ01000001.1"/>
</dbReference>
<gene>
    <name evidence="1" type="ORF">SAMN05216240_2560</name>
</gene>
<organism evidence="1 2">
    <name type="scientific">Caldicellulosiruptor bescii</name>
    <name type="common">Anaerocellum thermophilum</name>
    <dbReference type="NCBI Taxonomy" id="31899"/>
    <lineage>
        <taxon>Bacteria</taxon>
        <taxon>Bacillati</taxon>
        <taxon>Bacillota</taxon>
        <taxon>Bacillota incertae sedis</taxon>
        <taxon>Caldicellulosiruptorales</taxon>
        <taxon>Caldicellulosiruptoraceae</taxon>
        <taxon>Caldicellulosiruptor</taxon>
    </lineage>
</organism>
<proteinExistence type="predicted"/>
<evidence type="ECO:0000313" key="1">
    <source>
        <dbReference type="EMBL" id="SMR95330.1"/>
    </source>
</evidence>
<dbReference type="GeneID" id="31771906"/>
<dbReference type="Pfam" id="PF13780">
    <property type="entry name" value="DUF4176"/>
    <property type="match status" value="1"/>
</dbReference>
<dbReference type="InterPro" id="IPR025233">
    <property type="entry name" value="DUF4176"/>
</dbReference>
<dbReference type="EMBL" id="FXXC01000001">
    <property type="protein sequence ID" value="SMR95330.1"/>
    <property type="molecule type" value="Genomic_DNA"/>
</dbReference>
<comment type="caution">
    <text evidence="1">The sequence shown here is derived from an EMBL/GenBank/DDBJ whole genome shotgun (WGS) entry which is preliminary data.</text>
</comment>
<accession>A0ABY1SBX4</accession>
<evidence type="ECO:0008006" key="3">
    <source>
        <dbReference type="Google" id="ProtNLM"/>
    </source>
</evidence>
<protein>
    <recommendedName>
        <fullName evidence="3">DUF4176 domain-containing protein</fullName>
    </recommendedName>
</protein>
<evidence type="ECO:0000313" key="2">
    <source>
        <dbReference type="Proteomes" id="UP000196803"/>
    </source>
</evidence>
<name>A0ABY1SBX4_CALBS</name>
<reference evidence="1 2" key="1">
    <citation type="submission" date="2017-05" db="EMBL/GenBank/DDBJ databases">
        <authorList>
            <person name="Varghese N."/>
            <person name="Submissions S."/>
        </authorList>
    </citation>
    <scope>NUCLEOTIDE SEQUENCE [LARGE SCALE GENOMIC DNA]</scope>
    <source>
        <strain evidence="1 2">MACB1020</strain>
    </source>
</reference>
<keyword evidence="2" id="KW-1185">Reference proteome</keyword>